<feature type="active site" evidence="5">
    <location>
        <position position="96"/>
    </location>
</feature>
<reference evidence="11 12" key="1">
    <citation type="submission" date="2017-04" db="EMBL/GenBank/DDBJ databases">
        <title>Novel microbial lineages endemic to geothermal iron-oxide mats fill important gaps in the evolutionary history of Archaea.</title>
        <authorList>
            <person name="Jay Z.J."/>
            <person name="Beam J.P."/>
            <person name="Dlakic M."/>
            <person name="Rusch D.B."/>
            <person name="Kozubal M.A."/>
            <person name="Inskeep W.P."/>
        </authorList>
    </citation>
    <scope>NUCLEOTIDE SEQUENCE [LARGE SCALE GENOMIC DNA]</scope>
    <source>
        <strain evidence="11">OSP_D</strain>
    </source>
</reference>
<dbReference type="GO" id="GO:0005524">
    <property type="term" value="F:ATP binding"/>
    <property type="evidence" value="ECO:0007669"/>
    <property type="project" value="UniProtKB-KW"/>
</dbReference>
<dbReference type="InterPro" id="IPR027475">
    <property type="entry name" value="Asparaginase/glutaminase_AS2"/>
</dbReference>
<dbReference type="InterPro" id="IPR040918">
    <property type="entry name" value="GatD_N"/>
</dbReference>
<dbReference type="Gene3D" id="3.40.50.1170">
    <property type="entry name" value="L-asparaginase, N-terminal domain"/>
    <property type="match status" value="1"/>
</dbReference>
<dbReference type="EC" id="6.3.5.-" evidence="5 7"/>
<evidence type="ECO:0000256" key="4">
    <source>
        <dbReference type="ARBA" id="ARBA00022917"/>
    </source>
</evidence>
<evidence type="ECO:0000256" key="1">
    <source>
        <dbReference type="ARBA" id="ARBA00022598"/>
    </source>
</evidence>
<dbReference type="PANTHER" id="PTHR11707:SF28">
    <property type="entry name" value="60 KDA LYSOPHOSPHOLIPASE"/>
    <property type="match status" value="1"/>
</dbReference>
<sequence>MSSHTSLQDVEVGDIVEVQFDGDKIIGRVMPRTELDPPGLLTLKLSNGYNVGVSLKGVSLKVLKKSEQKHKPIQESEEEEKYSAGEFVSLISTGGTIASRVEYETGAVKPALYAKDLLTLVPELASITKVKTRILMSILSEDMKPSYWTEIAKAVYEEIKSGACGVVVAHGTDTMGYTAAALSFALPKLSVPVVLVGAQRSSDRPSSDAYFNLINAVKFARFADASGVFVCMHSSTSDPTSWILTGTKVRKMHTSARYAFKPINARAVALVNGDIKMLERTKPRGGETVLKAGFSEKCSLIYSYPGLSQRVLEALCADCEGVVFAGTGLGHVPSYLLDSISQLKKRGVLFFMTSQCYFGRVNMNVYTTGRRLLSAGVVPLEDMLPETAYVKLCWCVANFPREKVEEVMRTNLVGEISERTVYEVESYESGLRSAPAA</sequence>
<dbReference type="PROSITE" id="PS51732">
    <property type="entry name" value="ASN_GLN_ASE_3"/>
    <property type="match status" value="1"/>
</dbReference>
<dbReference type="GO" id="GO:0004067">
    <property type="term" value="F:asparaginase activity"/>
    <property type="evidence" value="ECO:0007669"/>
    <property type="project" value="UniProtKB-UniRule"/>
</dbReference>
<dbReference type="Proteomes" id="UP000240880">
    <property type="component" value="Unassembled WGS sequence"/>
</dbReference>
<dbReference type="SUPFAM" id="SSF53774">
    <property type="entry name" value="Glutaminase/Asparaginase"/>
    <property type="match status" value="1"/>
</dbReference>
<dbReference type="NCBIfam" id="TIGR00519">
    <property type="entry name" value="asnASE_I"/>
    <property type="match status" value="1"/>
</dbReference>
<dbReference type="InterPro" id="IPR011878">
    <property type="entry name" value="GatD"/>
</dbReference>
<dbReference type="GO" id="GO:0006520">
    <property type="term" value="P:amino acid metabolic process"/>
    <property type="evidence" value="ECO:0007669"/>
    <property type="project" value="InterPro"/>
</dbReference>
<evidence type="ECO:0000313" key="11">
    <source>
        <dbReference type="EMBL" id="PSN83575.1"/>
    </source>
</evidence>
<dbReference type="PIRSF" id="PIRSF001220">
    <property type="entry name" value="L-ASNase_gatD"/>
    <property type="match status" value="1"/>
</dbReference>
<dbReference type="InterPro" id="IPR040919">
    <property type="entry name" value="Asparaginase_C"/>
</dbReference>
<dbReference type="InterPro" id="IPR006033">
    <property type="entry name" value="AsnA_fam"/>
</dbReference>
<accession>A0A2R6AB79</accession>
<dbReference type="GO" id="GO:0016740">
    <property type="term" value="F:transferase activity"/>
    <property type="evidence" value="ECO:0007669"/>
    <property type="project" value="UniProtKB-KW"/>
</dbReference>
<dbReference type="CDD" id="cd08962">
    <property type="entry name" value="GatD"/>
    <property type="match status" value="1"/>
</dbReference>
<dbReference type="SUPFAM" id="SSF141300">
    <property type="entry name" value="GatD N-terminal domain-like"/>
    <property type="match status" value="1"/>
</dbReference>
<dbReference type="EMBL" id="NEXC01000020">
    <property type="protein sequence ID" value="PSN83575.1"/>
    <property type="molecule type" value="Genomic_DNA"/>
</dbReference>
<dbReference type="GO" id="GO:0006412">
    <property type="term" value="P:translation"/>
    <property type="evidence" value="ECO:0007669"/>
    <property type="project" value="UniProtKB-UniRule"/>
</dbReference>
<dbReference type="NCBIfam" id="TIGR02153">
    <property type="entry name" value="gatD_arch"/>
    <property type="match status" value="1"/>
</dbReference>
<dbReference type="Pfam" id="PF00710">
    <property type="entry name" value="Asparaginase"/>
    <property type="match status" value="1"/>
</dbReference>
<name>A0A2R6AB79_9ARCH</name>
<evidence type="ECO:0000256" key="2">
    <source>
        <dbReference type="ARBA" id="ARBA00022741"/>
    </source>
</evidence>
<gene>
    <name evidence="5" type="primary">gatD</name>
    <name evidence="11" type="ORF">B9Q01_04280</name>
</gene>
<dbReference type="PROSITE" id="PS00917">
    <property type="entry name" value="ASN_GLN_ASE_2"/>
    <property type="match status" value="1"/>
</dbReference>
<keyword evidence="2 5" id="KW-0547">Nucleotide-binding</keyword>
<evidence type="ECO:0000256" key="5">
    <source>
        <dbReference type="HAMAP-Rule" id="MF_00586"/>
    </source>
</evidence>
<comment type="subunit">
    <text evidence="5 7">Heterodimer of GatD and GatE.</text>
</comment>
<dbReference type="PRINTS" id="PR00139">
    <property type="entry name" value="ASNGLNASE"/>
</dbReference>
<comment type="similarity">
    <text evidence="5 7">Belongs to the asparaginase 1 family. GatD subfamily.</text>
</comment>
<dbReference type="Pfam" id="PF17763">
    <property type="entry name" value="Asparaginase_C"/>
    <property type="match status" value="1"/>
</dbReference>
<feature type="active site" evidence="5">
    <location>
        <position position="173"/>
    </location>
</feature>
<dbReference type="GO" id="GO:0050567">
    <property type="term" value="F:glutaminyl-tRNA synthase (glutamine-hydrolyzing) activity"/>
    <property type="evidence" value="ECO:0007669"/>
    <property type="project" value="UniProtKB-UniRule"/>
</dbReference>
<dbReference type="InterPro" id="IPR036152">
    <property type="entry name" value="Asp/glu_Ase-like_sf"/>
</dbReference>
<dbReference type="HAMAP" id="MF_00586">
    <property type="entry name" value="GatD"/>
    <property type="match status" value="1"/>
</dbReference>
<organism evidence="11 12">
    <name type="scientific">Candidatus Marsarchaeota G1 archaeon OSP_D</name>
    <dbReference type="NCBI Taxonomy" id="1978155"/>
    <lineage>
        <taxon>Archaea</taxon>
        <taxon>Candidatus Marsarchaeota</taxon>
        <taxon>Candidatus Marsarchaeota group 1</taxon>
    </lineage>
</organism>
<keyword evidence="11" id="KW-0808">Transferase</keyword>
<dbReference type="Gene3D" id="2.30.30.520">
    <property type="match status" value="1"/>
</dbReference>
<dbReference type="Gene3D" id="3.40.50.40">
    <property type="match status" value="1"/>
</dbReference>
<dbReference type="InterPro" id="IPR037222">
    <property type="entry name" value="GatD_N_sf"/>
</dbReference>
<dbReference type="InterPro" id="IPR027474">
    <property type="entry name" value="L-asparaginase_N"/>
</dbReference>
<dbReference type="AlphaFoldDB" id="A0A2R6AB79"/>
<feature type="domain" description="Asparaginase/glutaminase C-terminal" evidence="9">
    <location>
        <begin position="299"/>
        <end position="399"/>
    </location>
</feature>
<dbReference type="PANTHER" id="PTHR11707">
    <property type="entry name" value="L-ASPARAGINASE"/>
    <property type="match status" value="1"/>
</dbReference>
<dbReference type="PIRSF" id="PIRSF500175">
    <property type="entry name" value="Glu_ADT_D"/>
    <property type="match status" value="1"/>
</dbReference>
<keyword evidence="3 5" id="KW-0067">ATP-binding</keyword>
<feature type="domain" description="L-asparaginase N-terminal" evidence="8">
    <location>
        <begin position="88"/>
        <end position="279"/>
    </location>
</feature>
<comment type="catalytic activity">
    <reaction evidence="5 7">
        <text>L-glutamyl-tRNA(Gln) + L-glutamine + ATP + H2O = L-glutaminyl-tRNA(Gln) + L-glutamate + ADP + phosphate + H(+)</text>
        <dbReference type="Rhea" id="RHEA:17521"/>
        <dbReference type="Rhea" id="RHEA-COMP:9681"/>
        <dbReference type="Rhea" id="RHEA-COMP:9684"/>
        <dbReference type="ChEBI" id="CHEBI:15377"/>
        <dbReference type="ChEBI" id="CHEBI:15378"/>
        <dbReference type="ChEBI" id="CHEBI:29985"/>
        <dbReference type="ChEBI" id="CHEBI:30616"/>
        <dbReference type="ChEBI" id="CHEBI:43474"/>
        <dbReference type="ChEBI" id="CHEBI:58359"/>
        <dbReference type="ChEBI" id="CHEBI:78520"/>
        <dbReference type="ChEBI" id="CHEBI:78521"/>
        <dbReference type="ChEBI" id="CHEBI:456216"/>
    </reaction>
</comment>
<feature type="domain" description="GatD N-terminal" evidence="10">
    <location>
        <begin position="11"/>
        <end position="63"/>
    </location>
</feature>
<dbReference type="NCBIfam" id="NF003217">
    <property type="entry name" value="PRK04183.1"/>
    <property type="match status" value="1"/>
</dbReference>
<evidence type="ECO:0000256" key="6">
    <source>
        <dbReference type="PROSITE-ProRule" id="PRU10100"/>
    </source>
</evidence>
<dbReference type="GO" id="GO:0006450">
    <property type="term" value="P:regulation of translational fidelity"/>
    <property type="evidence" value="ECO:0007669"/>
    <property type="project" value="InterPro"/>
</dbReference>
<keyword evidence="4 5" id="KW-0648">Protein biosynthesis</keyword>
<keyword evidence="1 5" id="KW-0436">Ligase</keyword>
<feature type="active site" evidence="5 6">
    <location>
        <position position="172"/>
    </location>
</feature>
<comment type="function">
    <text evidence="5 7">Allows the formation of correctly charged Gln-tRNA(Gln) through the transamidation of misacylated Glu-tRNA(Gln) in organisms which lack glutaminyl-tRNA synthetase. The reaction takes place in the presence of glutamine and ATP through an activated gamma-phospho-Glu-tRNA(Gln). The GatDE system is specific for glutamate and does not act on aspartate.</text>
</comment>
<evidence type="ECO:0000256" key="3">
    <source>
        <dbReference type="ARBA" id="ARBA00022840"/>
    </source>
</evidence>
<dbReference type="SMART" id="SM00870">
    <property type="entry name" value="Asparaginase"/>
    <property type="match status" value="1"/>
</dbReference>
<protein>
    <recommendedName>
        <fullName evidence="5 7">Glutamyl-tRNA(Gln) amidotransferase subunit D</fullName>
        <shortName evidence="5">Glu-ADT subunit D</shortName>
        <ecNumber evidence="5 7">6.3.5.-</ecNumber>
    </recommendedName>
</protein>
<evidence type="ECO:0000313" key="12">
    <source>
        <dbReference type="Proteomes" id="UP000240880"/>
    </source>
</evidence>
<dbReference type="InterPro" id="IPR027473">
    <property type="entry name" value="L-asparaginase_C"/>
</dbReference>
<evidence type="ECO:0000259" key="8">
    <source>
        <dbReference type="Pfam" id="PF00710"/>
    </source>
</evidence>
<proteinExistence type="inferred from homology"/>
<feature type="active site" evidence="5">
    <location>
        <position position="251"/>
    </location>
</feature>
<evidence type="ECO:0000256" key="7">
    <source>
        <dbReference type="RuleBase" id="RU004457"/>
    </source>
</evidence>
<comment type="caution">
    <text evidence="11">The sequence shown here is derived from an EMBL/GenBank/DDBJ whole genome shotgun (WGS) entry which is preliminary data.</text>
</comment>
<dbReference type="InterPro" id="IPR037152">
    <property type="entry name" value="L-asparaginase_N_sf"/>
</dbReference>
<evidence type="ECO:0000259" key="9">
    <source>
        <dbReference type="Pfam" id="PF17763"/>
    </source>
</evidence>
<evidence type="ECO:0000259" key="10">
    <source>
        <dbReference type="Pfam" id="PF18195"/>
    </source>
</evidence>
<dbReference type="InterPro" id="IPR006034">
    <property type="entry name" value="Asparaginase/glutaminase-like"/>
</dbReference>
<dbReference type="Pfam" id="PF18195">
    <property type="entry name" value="GatD_N"/>
    <property type="match status" value="1"/>
</dbReference>